<keyword evidence="1" id="KW-1133">Transmembrane helix</keyword>
<reference evidence="2" key="1">
    <citation type="submission" date="2022-04" db="EMBL/GenBank/DDBJ databases">
        <authorList>
            <person name="Yang M."/>
            <person name="Tan S."/>
        </authorList>
    </citation>
    <scope>NUCLEOTIDE SEQUENCE</scope>
</reference>
<dbReference type="EMBL" id="ON366412">
    <property type="protein sequence ID" value="USL89549.1"/>
    <property type="molecule type" value="Genomic_DNA"/>
</dbReference>
<dbReference type="Proteomes" id="UP001216218">
    <property type="component" value="Segment"/>
</dbReference>
<evidence type="ECO:0000313" key="2">
    <source>
        <dbReference type="EMBL" id="USL89549.1"/>
    </source>
</evidence>
<evidence type="ECO:0000256" key="1">
    <source>
        <dbReference type="SAM" id="Phobius"/>
    </source>
</evidence>
<keyword evidence="3" id="KW-1185">Reference proteome</keyword>
<sequence>MKMEQMIPFISQVGFPIFIAVFTLTKVTNTLDGVKDALVDLKVVIEKNINEVKEK</sequence>
<evidence type="ECO:0000313" key="3">
    <source>
        <dbReference type="Proteomes" id="UP001216218"/>
    </source>
</evidence>
<proteinExistence type="predicted"/>
<name>A0AAE9LV62_9CAUD</name>
<feature type="transmembrane region" description="Helical" evidence="1">
    <location>
        <begin position="6"/>
        <end position="25"/>
    </location>
</feature>
<protein>
    <submittedName>
        <fullName evidence="2">YvrJ-like protein</fullName>
    </submittedName>
</protein>
<gene>
    <name evidence="2" type="ORF">vBBcePLY3_00038</name>
</gene>
<organism evidence="2 3">
    <name type="scientific">Bacillus phage vB_BceP_LY3</name>
    <dbReference type="NCBI Taxonomy" id="2950458"/>
    <lineage>
        <taxon>Viruses</taxon>
        <taxon>Duplodnaviria</taxon>
        <taxon>Heunggongvirae</taxon>
        <taxon>Uroviricota</taxon>
        <taxon>Caudoviricetes</taxon>
        <taxon>Salasmaviridae</taxon>
        <taxon>Northropvirinae</taxon>
        <taxon>Layangcvirus</taxon>
        <taxon>Layangcvirus LY3</taxon>
    </lineage>
</organism>
<keyword evidence="1" id="KW-0472">Membrane</keyword>
<accession>A0AAE9LV62</accession>
<keyword evidence="1" id="KW-0812">Transmembrane</keyword>